<comment type="similarity">
    <text evidence="1 4">Belongs to the peptidase A1 family.</text>
</comment>
<dbReference type="GO" id="GO:0006508">
    <property type="term" value="P:proteolysis"/>
    <property type="evidence" value="ECO:0007669"/>
    <property type="project" value="UniProtKB-KW"/>
</dbReference>
<dbReference type="InterPro" id="IPR001461">
    <property type="entry name" value="Aspartic_peptidase_A1"/>
</dbReference>
<name>A0A0C3Q927_9AGAM</name>
<keyword evidence="3" id="KW-1015">Disulfide bond</keyword>
<organism evidence="6 7">
    <name type="scientific">Tulasnella calospora MUT 4182</name>
    <dbReference type="NCBI Taxonomy" id="1051891"/>
    <lineage>
        <taxon>Eukaryota</taxon>
        <taxon>Fungi</taxon>
        <taxon>Dikarya</taxon>
        <taxon>Basidiomycota</taxon>
        <taxon>Agaricomycotina</taxon>
        <taxon>Agaricomycetes</taxon>
        <taxon>Cantharellales</taxon>
        <taxon>Tulasnellaceae</taxon>
        <taxon>Tulasnella</taxon>
    </lineage>
</organism>
<keyword evidence="4" id="KW-0378">Hydrolase</keyword>
<dbReference type="PROSITE" id="PS51767">
    <property type="entry name" value="PEPTIDASE_A1"/>
    <property type="match status" value="1"/>
</dbReference>
<evidence type="ECO:0000256" key="2">
    <source>
        <dbReference type="ARBA" id="ARBA00022750"/>
    </source>
</evidence>
<dbReference type="Gene3D" id="2.40.70.10">
    <property type="entry name" value="Acid Proteases"/>
    <property type="match status" value="2"/>
</dbReference>
<dbReference type="SUPFAM" id="SSF50630">
    <property type="entry name" value="Acid proteases"/>
    <property type="match status" value="1"/>
</dbReference>
<proteinExistence type="inferred from homology"/>
<dbReference type="PANTHER" id="PTHR47966:SF51">
    <property type="entry name" value="BETA-SITE APP-CLEAVING ENZYME, ISOFORM A-RELATED"/>
    <property type="match status" value="1"/>
</dbReference>
<dbReference type="Proteomes" id="UP000054248">
    <property type="component" value="Unassembled WGS sequence"/>
</dbReference>
<sequence>MLSLLNCDLPFGENSFEIQYLDGSTSRGTIASDTVSVAGLVVANQSFGAIQTESNDSGLPSAGIMGMGFPSNAETRATPFFWNLAHGRALVSNIFSFYLSRDVETGSELCFGCVDSTKFTGDLSWYPLDASMSNGTNYWWNIVSDGLSVGGSQPSGRLEAIIDSGTSLIYVPPLVAQELYRTIPGSTEDVLDLGQGYYTFPCANDVLLPPISFIFGGVTYEVNKEDFNLGAVDSFGDRCVAGIIGMDIGLTVPAAILGVEFMKGWYSAFDLDGMRVGFAPALAPSTTVTAGV</sequence>
<feature type="disulfide bond" evidence="3">
    <location>
        <begin position="202"/>
        <end position="239"/>
    </location>
</feature>
<keyword evidence="2 4" id="KW-0064">Aspartyl protease</keyword>
<dbReference type="CDD" id="cd05471">
    <property type="entry name" value="pepsin_like"/>
    <property type="match status" value="1"/>
</dbReference>
<dbReference type="InterPro" id="IPR001969">
    <property type="entry name" value="Aspartic_peptidase_AS"/>
</dbReference>
<dbReference type="InterPro" id="IPR021109">
    <property type="entry name" value="Peptidase_aspartic_dom_sf"/>
</dbReference>
<dbReference type="InterPro" id="IPR034164">
    <property type="entry name" value="Pepsin-like_dom"/>
</dbReference>
<evidence type="ECO:0000256" key="3">
    <source>
        <dbReference type="PIRSR" id="PIRSR601461-2"/>
    </source>
</evidence>
<dbReference type="GO" id="GO:0004190">
    <property type="term" value="F:aspartic-type endopeptidase activity"/>
    <property type="evidence" value="ECO:0007669"/>
    <property type="project" value="UniProtKB-KW"/>
</dbReference>
<protein>
    <recommendedName>
        <fullName evidence="5">Peptidase A1 domain-containing protein</fullName>
    </recommendedName>
</protein>
<accession>A0A0C3Q927</accession>
<dbReference type="PRINTS" id="PR00792">
    <property type="entry name" value="PEPSIN"/>
</dbReference>
<dbReference type="PANTHER" id="PTHR47966">
    <property type="entry name" value="BETA-SITE APP-CLEAVING ENZYME, ISOFORM A-RELATED"/>
    <property type="match status" value="1"/>
</dbReference>
<evidence type="ECO:0000313" key="7">
    <source>
        <dbReference type="Proteomes" id="UP000054248"/>
    </source>
</evidence>
<reference evidence="6 7" key="1">
    <citation type="submission" date="2014-04" db="EMBL/GenBank/DDBJ databases">
        <authorList>
            <consortium name="DOE Joint Genome Institute"/>
            <person name="Kuo A."/>
            <person name="Girlanda M."/>
            <person name="Perotto S."/>
            <person name="Kohler A."/>
            <person name="Nagy L.G."/>
            <person name="Floudas D."/>
            <person name="Copeland A."/>
            <person name="Barry K.W."/>
            <person name="Cichocki N."/>
            <person name="Veneault-Fourrey C."/>
            <person name="LaButti K."/>
            <person name="Lindquist E.A."/>
            <person name="Lipzen A."/>
            <person name="Lundell T."/>
            <person name="Morin E."/>
            <person name="Murat C."/>
            <person name="Sun H."/>
            <person name="Tunlid A."/>
            <person name="Henrissat B."/>
            <person name="Grigoriev I.V."/>
            <person name="Hibbett D.S."/>
            <person name="Martin F."/>
            <person name="Nordberg H.P."/>
            <person name="Cantor M.N."/>
            <person name="Hua S.X."/>
        </authorList>
    </citation>
    <scope>NUCLEOTIDE SEQUENCE [LARGE SCALE GENOMIC DNA]</scope>
    <source>
        <strain evidence="6 7">MUT 4182</strain>
    </source>
</reference>
<keyword evidence="4" id="KW-0645">Protease</keyword>
<dbReference type="EMBL" id="KN823152">
    <property type="protein sequence ID" value="KIO21011.1"/>
    <property type="molecule type" value="Genomic_DNA"/>
</dbReference>
<evidence type="ECO:0000313" key="6">
    <source>
        <dbReference type="EMBL" id="KIO21011.1"/>
    </source>
</evidence>
<evidence type="ECO:0000256" key="4">
    <source>
        <dbReference type="RuleBase" id="RU000454"/>
    </source>
</evidence>
<dbReference type="HOGENOM" id="CLU_013253_1_0_1"/>
<dbReference type="AlphaFoldDB" id="A0A0C3Q927"/>
<gene>
    <name evidence="6" type="ORF">M407DRAFT_29335</name>
</gene>
<reference evidence="7" key="2">
    <citation type="submission" date="2015-01" db="EMBL/GenBank/DDBJ databases">
        <title>Evolutionary Origins and Diversification of the Mycorrhizal Mutualists.</title>
        <authorList>
            <consortium name="DOE Joint Genome Institute"/>
            <consortium name="Mycorrhizal Genomics Consortium"/>
            <person name="Kohler A."/>
            <person name="Kuo A."/>
            <person name="Nagy L.G."/>
            <person name="Floudas D."/>
            <person name="Copeland A."/>
            <person name="Barry K.W."/>
            <person name="Cichocki N."/>
            <person name="Veneault-Fourrey C."/>
            <person name="LaButti K."/>
            <person name="Lindquist E.A."/>
            <person name="Lipzen A."/>
            <person name="Lundell T."/>
            <person name="Morin E."/>
            <person name="Murat C."/>
            <person name="Riley R."/>
            <person name="Ohm R."/>
            <person name="Sun H."/>
            <person name="Tunlid A."/>
            <person name="Henrissat B."/>
            <person name="Grigoriev I.V."/>
            <person name="Hibbett D.S."/>
            <person name="Martin F."/>
        </authorList>
    </citation>
    <scope>NUCLEOTIDE SEQUENCE [LARGE SCALE GENOMIC DNA]</scope>
    <source>
        <strain evidence="7">MUT 4182</strain>
    </source>
</reference>
<dbReference type="STRING" id="1051891.A0A0C3Q927"/>
<dbReference type="OrthoDB" id="771136at2759"/>
<keyword evidence="7" id="KW-1185">Reference proteome</keyword>
<dbReference type="Pfam" id="PF00026">
    <property type="entry name" value="Asp"/>
    <property type="match status" value="1"/>
</dbReference>
<dbReference type="InterPro" id="IPR033121">
    <property type="entry name" value="PEPTIDASE_A1"/>
</dbReference>
<feature type="domain" description="Peptidase A1" evidence="5">
    <location>
        <begin position="1"/>
        <end position="279"/>
    </location>
</feature>
<dbReference type="PROSITE" id="PS00141">
    <property type="entry name" value="ASP_PROTEASE"/>
    <property type="match status" value="1"/>
</dbReference>
<evidence type="ECO:0000256" key="1">
    <source>
        <dbReference type="ARBA" id="ARBA00007447"/>
    </source>
</evidence>
<evidence type="ECO:0000259" key="5">
    <source>
        <dbReference type="PROSITE" id="PS51767"/>
    </source>
</evidence>